<dbReference type="eggNOG" id="COG3279">
    <property type="taxonomic scope" value="Bacteria"/>
</dbReference>
<feature type="domain" description="HTH LytTR-type" evidence="1">
    <location>
        <begin position="47"/>
        <end position="107"/>
    </location>
</feature>
<evidence type="ECO:0000313" key="2">
    <source>
        <dbReference type="EMBL" id="EHI75049.1"/>
    </source>
</evidence>
<dbReference type="RefSeq" id="WP_004229058.1">
    <property type="nucleotide sequence ID" value="NZ_AEUV02000002.1"/>
</dbReference>
<evidence type="ECO:0000259" key="1">
    <source>
        <dbReference type="PROSITE" id="PS50930"/>
    </source>
</evidence>
<proteinExistence type="predicted"/>
<dbReference type="Pfam" id="PF04397">
    <property type="entry name" value="LytTR"/>
    <property type="match status" value="1"/>
</dbReference>
<evidence type="ECO:0000313" key="3">
    <source>
        <dbReference type="Proteomes" id="UP000004322"/>
    </source>
</evidence>
<dbReference type="EMBL" id="AEUV02000002">
    <property type="protein sequence ID" value="EHI75049.1"/>
    <property type="molecule type" value="Genomic_DNA"/>
</dbReference>
<keyword evidence="3" id="KW-1185">Reference proteome</keyword>
<dbReference type="AlphaFoldDB" id="G5JPB0"/>
<dbReference type="PROSITE" id="PS50930">
    <property type="entry name" value="HTH_LYTTR"/>
    <property type="match status" value="1"/>
</dbReference>
<dbReference type="InterPro" id="IPR007492">
    <property type="entry name" value="LytTR_DNA-bd_dom"/>
</dbReference>
<dbReference type="GO" id="GO:0003677">
    <property type="term" value="F:DNA binding"/>
    <property type="evidence" value="ECO:0007669"/>
    <property type="project" value="InterPro"/>
</dbReference>
<comment type="caution">
    <text evidence="2">The sequence shown here is derived from an EMBL/GenBank/DDBJ whole genome shotgun (WGS) entry which is preliminary data.</text>
</comment>
<gene>
    <name evidence="2" type="ORF">STRCR_0344</name>
</gene>
<organism evidence="2 3">
    <name type="scientific">Streptococcus criceti HS-6</name>
    <dbReference type="NCBI Taxonomy" id="873449"/>
    <lineage>
        <taxon>Bacteria</taxon>
        <taxon>Bacillati</taxon>
        <taxon>Bacillota</taxon>
        <taxon>Bacilli</taxon>
        <taxon>Lactobacillales</taxon>
        <taxon>Streptococcaceae</taxon>
        <taxon>Streptococcus</taxon>
    </lineage>
</organism>
<dbReference type="Proteomes" id="UP000004322">
    <property type="component" value="Unassembled WGS sequence"/>
</dbReference>
<name>G5JPB0_STRCG</name>
<protein>
    <recommendedName>
        <fullName evidence="1">HTH LytTR-type domain-containing protein</fullName>
    </recommendedName>
</protein>
<reference evidence="2" key="1">
    <citation type="submission" date="2011-07" db="EMBL/GenBank/DDBJ databases">
        <authorList>
            <person name="Stanhope M.J."/>
            <person name="Durkin A.S."/>
            <person name="Hostetler J."/>
            <person name="Kim M."/>
            <person name="Radune D."/>
            <person name="Singh I."/>
            <person name="Town C.D."/>
        </authorList>
    </citation>
    <scope>NUCLEOTIDE SEQUENCE [LARGE SCALE GENOMIC DNA]</scope>
    <source>
        <strain evidence="2">HS-6</strain>
    </source>
</reference>
<accession>G5JPB0</accession>
<dbReference type="Gene3D" id="2.40.50.1020">
    <property type="entry name" value="LytTr DNA-binding domain"/>
    <property type="match status" value="1"/>
</dbReference>
<sequence length="107" mass="12519">MKLEIIRDSRLAETLIKIYATHIDRKTQQIIDLAEGKSDHLLGVWMEKVYLSALPDIIRIYSEDKKVFLETTDKVYATKYRIYQLEEQLTKDFIKISQGEIVNISAI</sequence>
<dbReference type="STRING" id="873449.STRCR_0344"/>